<evidence type="ECO:0000313" key="2">
    <source>
        <dbReference type="Proteomes" id="UP001501170"/>
    </source>
</evidence>
<dbReference type="InterPro" id="IPR036390">
    <property type="entry name" value="WH_DNA-bd_sf"/>
</dbReference>
<keyword evidence="2" id="KW-1185">Reference proteome</keyword>
<name>A0ABN3HKV0_9ACTN</name>
<gene>
    <name evidence="1" type="ORF">GCM10009855_23810</name>
</gene>
<dbReference type="Gene3D" id="1.10.10.10">
    <property type="entry name" value="Winged helix-like DNA-binding domain superfamily/Winged helix DNA-binding domain"/>
    <property type="match status" value="1"/>
</dbReference>
<reference evidence="1 2" key="1">
    <citation type="journal article" date="2019" name="Int. J. Syst. Evol. Microbiol.">
        <title>The Global Catalogue of Microorganisms (GCM) 10K type strain sequencing project: providing services to taxonomists for standard genome sequencing and annotation.</title>
        <authorList>
            <consortium name="The Broad Institute Genomics Platform"/>
            <consortium name="The Broad Institute Genome Sequencing Center for Infectious Disease"/>
            <person name="Wu L."/>
            <person name="Ma J."/>
        </authorList>
    </citation>
    <scope>NUCLEOTIDE SEQUENCE [LARGE SCALE GENOMIC DNA]</scope>
    <source>
        <strain evidence="1 2">JCM 16227</strain>
    </source>
</reference>
<sequence>MRRAHPKLGAVCGPVENEVRTVDGGEPTWPSQVHRDVVEELLRLRRRRDEVDPKAILDASAFHILWLLSDGRARTLRELSHDLALEQSTVNRQVNAAIKRGYVERFPVDGQVSRMHRPTAAGMEALEHDGRRRADRLNRVFADLAPGDPAILLAQLRAFNDAFERQGVDAD</sequence>
<dbReference type="Pfam" id="PF13412">
    <property type="entry name" value="HTH_24"/>
    <property type="match status" value="1"/>
</dbReference>
<dbReference type="InterPro" id="IPR036388">
    <property type="entry name" value="WH-like_DNA-bd_sf"/>
</dbReference>
<dbReference type="Proteomes" id="UP001501170">
    <property type="component" value="Unassembled WGS sequence"/>
</dbReference>
<evidence type="ECO:0000313" key="1">
    <source>
        <dbReference type="EMBL" id="GAA2382894.1"/>
    </source>
</evidence>
<dbReference type="EMBL" id="BAAARB010000012">
    <property type="protein sequence ID" value="GAA2382894.1"/>
    <property type="molecule type" value="Genomic_DNA"/>
</dbReference>
<protein>
    <recommendedName>
        <fullName evidence="3">MarR family transcriptional regulator</fullName>
    </recommendedName>
</protein>
<proteinExistence type="predicted"/>
<evidence type="ECO:0008006" key="3">
    <source>
        <dbReference type="Google" id="ProtNLM"/>
    </source>
</evidence>
<dbReference type="SUPFAM" id="SSF46785">
    <property type="entry name" value="Winged helix' DNA-binding domain"/>
    <property type="match status" value="1"/>
</dbReference>
<accession>A0ABN3HKV0</accession>
<dbReference type="RefSeq" id="WP_082084014.1">
    <property type="nucleotide sequence ID" value="NZ_BAAARB010000012.1"/>
</dbReference>
<organism evidence="1 2">
    <name type="scientific">Gordonia cholesterolivorans</name>
    <dbReference type="NCBI Taxonomy" id="559625"/>
    <lineage>
        <taxon>Bacteria</taxon>
        <taxon>Bacillati</taxon>
        <taxon>Actinomycetota</taxon>
        <taxon>Actinomycetes</taxon>
        <taxon>Mycobacteriales</taxon>
        <taxon>Gordoniaceae</taxon>
        <taxon>Gordonia</taxon>
    </lineage>
</organism>
<comment type="caution">
    <text evidence="1">The sequence shown here is derived from an EMBL/GenBank/DDBJ whole genome shotgun (WGS) entry which is preliminary data.</text>
</comment>